<feature type="transmembrane region" description="Helical" evidence="1">
    <location>
        <begin position="37"/>
        <end position="56"/>
    </location>
</feature>
<evidence type="ECO:0000313" key="3">
    <source>
        <dbReference type="Proteomes" id="UP000291116"/>
    </source>
</evidence>
<organism evidence="2 3">
    <name type="scientific">Pseudo-nitzschia multistriata</name>
    <dbReference type="NCBI Taxonomy" id="183589"/>
    <lineage>
        <taxon>Eukaryota</taxon>
        <taxon>Sar</taxon>
        <taxon>Stramenopiles</taxon>
        <taxon>Ochrophyta</taxon>
        <taxon>Bacillariophyta</taxon>
        <taxon>Bacillariophyceae</taxon>
        <taxon>Bacillariophycidae</taxon>
        <taxon>Bacillariales</taxon>
        <taxon>Bacillariaceae</taxon>
        <taxon>Pseudo-nitzschia</taxon>
    </lineage>
</organism>
<dbReference type="Proteomes" id="UP000291116">
    <property type="component" value="Unassembled WGS sequence"/>
</dbReference>
<reference evidence="2 3" key="1">
    <citation type="submission" date="2019-01" db="EMBL/GenBank/DDBJ databases">
        <authorList>
            <person name="Ferrante I. M."/>
        </authorList>
    </citation>
    <scope>NUCLEOTIDE SEQUENCE [LARGE SCALE GENOMIC DNA]</scope>
    <source>
        <strain evidence="2 3">B856</strain>
    </source>
</reference>
<keyword evidence="1" id="KW-0812">Transmembrane</keyword>
<accession>A0A448YVP1</accession>
<protein>
    <submittedName>
        <fullName evidence="2">Uncharacterized protein</fullName>
    </submittedName>
</protein>
<dbReference type="AlphaFoldDB" id="A0A448YVP1"/>
<sequence length="73" mass="8012">MLVAELMMALVEQGAFCLAESIINGTALGVRRSDTELILGFLALLLLLLSFLLFAIPDPVRKSFLSMPRMSIE</sequence>
<proteinExistence type="predicted"/>
<dbReference type="EMBL" id="CAACVS010000010">
    <property type="protein sequence ID" value="VEU33819.1"/>
    <property type="molecule type" value="Genomic_DNA"/>
</dbReference>
<keyword evidence="3" id="KW-1185">Reference proteome</keyword>
<keyword evidence="1" id="KW-0472">Membrane</keyword>
<gene>
    <name evidence="2" type="ORF">PSNMU_V1.4_AUG-EV-PASAV3_0005090</name>
</gene>
<name>A0A448YVP1_9STRA</name>
<keyword evidence="1" id="KW-1133">Transmembrane helix</keyword>
<evidence type="ECO:0000313" key="2">
    <source>
        <dbReference type="EMBL" id="VEU33819.1"/>
    </source>
</evidence>
<evidence type="ECO:0000256" key="1">
    <source>
        <dbReference type="SAM" id="Phobius"/>
    </source>
</evidence>